<protein>
    <submittedName>
        <fullName evidence="2">Uncharacterized protein</fullName>
    </submittedName>
</protein>
<organism evidence="2 3">
    <name type="scientific">Rhododendron griersonianum</name>
    <dbReference type="NCBI Taxonomy" id="479676"/>
    <lineage>
        <taxon>Eukaryota</taxon>
        <taxon>Viridiplantae</taxon>
        <taxon>Streptophyta</taxon>
        <taxon>Embryophyta</taxon>
        <taxon>Tracheophyta</taxon>
        <taxon>Spermatophyta</taxon>
        <taxon>Magnoliopsida</taxon>
        <taxon>eudicotyledons</taxon>
        <taxon>Gunneridae</taxon>
        <taxon>Pentapetalae</taxon>
        <taxon>asterids</taxon>
        <taxon>Ericales</taxon>
        <taxon>Ericaceae</taxon>
        <taxon>Ericoideae</taxon>
        <taxon>Rhodoreae</taxon>
        <taxon>Rhododendron</taxon>
    </lineage>
</organism>
<accession>A0AAV6L107</accession>
<feature type="compositionally biased region" description="Basic and acidic residues" evidence="1">
    <location>
        <begin position="62"/>
        <end position="76"/>
    </location>
</feature>
<name>A0AAV6L107_9ERIC</name>
<gene>
    <name evidence="2" type="ORF">RHGRI_008018</name>
</gene>
<feature type="region of interest" description="Disordered" evidence="1">
    <location>
        <begin position="61"/>
        <end position="104"/>
    </location>
</feature>
<dbReference type="AlphaFoldDB" id="A0AAV6L107"/>
<dbReference type="EMBL" id="JACTNZ010000003">
    <property type="protein sequence ID" value="KAG5557964.1"/>
    <property type="molecule type" value="Genomic_DNA"/>
</dbReference>
<reference evidence="2" key="1">
    <citation type="submission" date="2020-08" db="EMBL/GenBank/DDBJ databases">
        <title>Plant Genome Project.</title>
        <authorList>
            <person name="Zhang R.-G."/>
        </authorList>
    </citation>
    <scope>NUCLEOTIDE SEQUENCE</scope>
    <source>
        <strain evidence="2">WSP0</strain>
        <tissue evidence="2">Leaf</tissue>
    </source>
</reference>
<keyword evidence="3" id="KW-1185">Reference proteome</keyword>
<dbReference type="Proteomes" id="UP000823749">
    <property type="component" value="Chromosome 3"/>
</dbReference>
<evidence type="ECO:0000256" key="1">
    <source>
        <dbReference type="SAM" id="MobiDB-lite"/>
    </source>
</evidence>
<proteinExistence type="predicted"/>
<comment type="caution">
    <text evidence="2">The sequence shown here is derived from an EMBL/GenBank/DDBJ whole genome shotgun (WGS) entry which is preliminary data.</text>
</comment>
<sequence>MTRDTLPLISPILLMSISNVSYNGSHTSDDLEFVKIAIKEREDRVDDEPLESLKMDVTGENTARDLNIDGDVERMSRPHSMLPKPEVPPGVTCSSPAPPRRSVRHAAGRPVLRERECSVFFSWITFLWVKKSLINIIKPI</sequence>
<evidence type="ECO:0000313" key="3">
    <source>
        <dbReference type="Proteomes" id="UP000823749"/>
    </source>
</evidence>
<evidence type="ECO:0000313" key="2">
    <source>
        <dbReference type="EMBL" id="KAG5557964.1"/>
    </source>
</evidence>